<dbReference type="Proteomes" id="UP000835206">
    <property type="component" value="Chromosome 2"/>
</dbReference>
<proteinExistence type="predicted"/>
<feature type="region of interest" description="Disordered" evidence="1">
    <location>
        <begin position="1"/>
        <end position="25"/>
    </location>
</feature>
<evidence type="ECO:0000313" key="2">
    <source>
        <dbReference type="Proteomes" id="UP000835206"/>
    </source>
</evidence>
<accession>A0A9C6SSU4</accession>
<sequence>MVEVQQLRDPLQGEPDCNPYPTTTNPSPLIAGFASFRLSSGRCRNRFNRKLMGDGSIVVREKVSKDKVAKKTKLKTIKQRTVVPHMSKGSFAGKVWETFAAVRKTREPNKIIETALIVGLDRLNVSTCCENVNDSVFYDGTDSSSKPDDTDLKEITGVEEETGLFQQFSFCLSRLPNKCIG</sequence>
<dbReference type="GeneID" id="125385965"/>
<dbReference type="KEGG" id="bter:125385965"/>
<evidence type="ECO:0000256" key="1">
    <source>
        <dbReference type="SAM" id="MobiDB-lite"/>
    </source>
</evidence>
<organism evidence="2 3">
    <name type="scientific">Bombus terrestris</name>
    <name type="common">Buff-tailed bumblebee</name>
    <name type="synonym">Apis terrestris</name>
    <dbReference type="NCBI Taxonomy" id="30195"/>
    <lineage>
        <taxon>Eukaryota</taxon>
        <taxon>Metazoa</taxon>
        <taxon>Ecdysozoa</taxon>
        <taxon>Arthropoda</taxon>
        <taxon>Hexapoda</taxon>
        <taxon>Insecta</taxon>
        <taxon>Pterygota</taxon>
        <taxon>Neoptera</taxon>
        <taxon>Endopterygota</taxon>
        <taxon>Hymenoptera</taxon>
        <taxon>Apocrita</taxon>
        <taxon>Aculeata</taxon>
        <taxon>Apoidea</taxon>
        <taxon>Anthophila</taxon>
        <taxon>Apidae</taxon>
        <taxon>Bombus</taxon>
        <taxon>Bombus</taxon>
    </lineage>
</organism>
<evidence type="ECO:0000313" key="3">
    <source>
        <dbReference type="RefSeq" id="XP_048266172.1"/>
    </source>
</evidence>
<dbReference type="OrthoDB" id="7610652at2759"/>
<gene>
    <name evidence="3" type="primary">LOC125385965</name>
</gene>
<reference evidence="3" key="1">
    <citation type="submission" date="2025-08" db="UniProtKB">
        <authorList>
            <consortium name="RefSeq"/>
        </authorList>
    </citation>
    <scope>IDENTIFICATION</scope>
</reference>
<name>A0A9C6SSU4_BOMTE</name>
<dbReference type="RefSeq" id="XP_048266172.1">
    <property type="nucleotide sequence ID" value="XM_048410215.1"/>
</dbReference>
<protein>
    <submittedName>
        <fullName evidence="3">Uncharacterized protein LOC125385965</fullName>
    </submittedName>
</protein>
<dbReference type="AlphaFoldDB" id="A0A9C6SSU4"/>
<keyword evidence="2" id="KW-1185">Reference proteome</keyword>